<organism evidence="3 4">
    <name type="scientific">Haloarcula hispanica</name>
    <dbReference type="NCBI Taxonomy" id="51589"/>
    <lineage>
        <taxon>Archaea</taxon>
        <taxon>Methanobacteriati</taxon>
        <taxon>Methanobacteriota</taxon>
        <taxon>Stenosarchaea group</taxon>
        <taxon>Halobacteria</taxon>
        <taxon>Halobacteriales</taxon>
        <taxon>Haloarculaceae</taxon>
        <taxon>Haloarcula</taxon>
    </lineage>
</organism>
<evidence type="ECO:0000256" key="1">
    <source>
        <dbReference type="SAM" id="MobiDB-lite"/>
    </source>
</evidence>
<name>A0A5J5LMH5_HALHI</name>
<dbReference type="InterPro" id="IPR012340">
    <property type="entry name" value="NA-bd_OB-fold"/>
</dbReference>
<accession>A0A5J5LMH5</accession>
<protein>
    <submittedName>
        <fullName evidence="3">NfeD family protein</fullName>
    </submittedName>
</protein>
<evidence type="ECO:0000313" key="4">
    <source>
        <dbReference type="Proteomes" id="UP000326244"/>
    </source>
</evidence>
<keyword evidence="2" id="KW-1133">Transmembrane helix</keyword>
<dbReference type="GO" id="GO:0005886">
    <property type="term" value="C:plasma membrane"/>
    <property type="evidence" value="ECO:0007669"/>
    <property type="project" value="TreeGrafter"/>
</dbReference>
<feature type="transmembrane region" description="Helical" evidence="2">
    <location>
        <begin position="42"/>
        <end position="61"/>
    </location>
</feature>
<dbReference type="PANTHER" id="PTHR33507:SF3">
    <property type="entry name" value="INNER MEMBRANE PROTEIN YBBJ"/>
    <property type="match status" value="1"/>
</dbReference>
<dbReference type="RefSeq" id="WP_151103674.1">
    <property type="nucleotide sequence ID" value="NZ_RQWK01000001.1"/>
</dbReference>
<evidence type="ECO:0000313" key="3">
    <source>
        <dbReference type="EMBL" id="KAA9410561.1"/>
    </source>
</evidence>
<keyword evidence="2" id="KW-0472">Membrane</keyword>
<dbReference type="Proteomes" id="UP000326244">
    <property type="component" value="Unassembled WGS sequence"/>
</dbReference>
<keyword evidence="2" id="KW-0812">Transmembrane</keyword>
<feature type="transmembrane region" description="Helical" evidence="2">
    <location>
        <begin position="67"/>
        <end position="88"/>
    </location>
</feature>
<reference evidence="3 4" key="1">
    <citation type="submission" date="2018-11" db="EMBL/GenBank/DDBJ databases">
        <title>Genomic analysis of Haloarcula hispanica CBA1121.</title>
        <authorList>
            <person name="Kim Y.B."/>
            <person name="Roh S.W."/>
        </authorList>
    </citation>
    <scope>NUCLEOTIDE SEQUENCE [LARGE SCALE GENOMIC DNA]</scope>
    <source>
        <strain evidence="3 4">CBA1121</strain>
    </source>
</reference>
<dbReference type="PANTHER" id="PTHR33507">
    <property type="entry name" value="INNER MEMBRANE PROTEIN YBBJ"/>
    <property type="match status" value="1"/>
</dbReference>
<feature type="compositionally biased region" description="Basic and acidic residues" evidence="1">
    <location>
        <begin position="173"/>
        <end position="211"/>
    </location>
</feature>
<dbReference type="Gene3D" id="2.40.50.140">
    <property type="entry name" value="Nucleic acid-binding proteins"/>
    <property type="match status" value="1"/>
</dbReference>
<comment type="caution">
    <text evidence="3">The sequence shown here is derived from an EMBL/GenBank/DDBJ whole genome shotgun (WGS) entry which is preliminary data.</text>
</comment>
<dbReference type="AlphaFoldDB" id="A0A5J5LMH5"/>
<dbReference type="InterPro" id="IPR052165">
    <property type="entry name" value="Membrane_assoc_protease"/>
</dbReference>
<feature type="region of interest" description="Disordered" evidence="1">
    <location>
        <begin position="168"/>
        <end position="211"/>
    </location>
</feature>
<dbReference type="EMBL" id="RQWK01000001">
    <property type="protein sequence ID" value="KAA9410561.1"/>
    <property type="molecule type" value="Genomic_DNA"/>
</dbReference>
<gene>
    <name evidence="3" type="ORF">EGO51_12360</name>
</gene>
<feature type="transmembrane region" description="Helical" evidence="2">
    <location>
        <begin position="16"/>
        <end position="35"/>
    </location>
</feature>
<proteinExistence type="predicted"/>
<dbReference type="GeneID" id="99239295"/>
<evidence type="ECO:0000256" key="2">
    <source>
        <dbReference type="SAM" id="Phobius"/>
    </source>
</evidence>
<sequence>MVNPLAAVAPLQAEPLLGMSLSILLFLAGAGLIVGEALAPGTHFFVLGVALLTAGLVGLFIPASLGIFAPLILTVIVLATTAVTLWGYRKLDFAAPGRGQTLSSDSLTGQFGTVTERVTRSDGEVKLEDGGFNPYYQARSSGDPIEEGTEVIVIDPGGGNVLEVEAVESATDEIDRALERDRSRGDGDAEPERDRNRSDKDAEPERESERA</sequence>